<reference evidence="1" key="1">
    <citation type="submission" date="2023-04" db="EMBL/GenBank/DDBJ databases">
        <title>Draft Genome sequencing of Naganishia species isolated from polar environments using Oxford Nanopore Technology.</title>
        <authorList>
            <person name="Leo P."/>
            <person name="Venkateswaran K."/>
        </authorList>
    </citation>
    <scope>NUCLEOTIDE SEQUENCE</scope>
    <source>
        <strain evidence="1">MNA-CCFEE 5425</strain>
    </source>
</reference>
<protein>
    <submittedName>
        <fullName evidence="1">Uncharacterized protein</fullName>
    </submittedName>
</protein>
<sequence length="911" mass="101655">MPKSRASRGILLTSNLPQLQNLIKRDPISYKEEFLTQYNHYLSLLRLLQHSPLAFSNDSGTAGDGTIKSSSNSSTSNAQHFRELLTFIAQVAQCYPQETKTFPAELGDLLIEDGKVGGGGGSRGLGNDTRRSIVQNLVMLRNKGVITSQKLLEVLFPLLPMTTSPSLRSFIKKQILVDLRTANTPSKNHKLNGVVQALLFNMVDRGMDADVVGDKGRYSLKRVMSGTGGTDMTAINRIGQEAMWAVSLIKELWRKSIWNDAKTVSIAARATRHPNVKVQSAAIHFFLGNEDDDGVDSDEEEEDQGPSIKKLNHQRLIKKKTKADEKRFSKAKVTANKKRKERAENSANKINFPALELLNDPQRFGEDLYENMSKHDKQYSLEHKVLIMQLLSRVMGMHKLHILEFYGYIYKYAIVVLRIYLTYHQLKVTQILVALAQSIHELVPPEDLHPVVTKIANEFVNDGVSSEVIAAGINAIREICRRQPWVMDKKRYLLKDLTDYRKSKDKGVITAARGLLALYREVAPGLLEKRDRGKAATMGLTRDFEVLAYGHTKTEEGIEGLELLEEHLAALKDEDGMPVDGEDEGDDDEGAGWNKWEVESQDSDSSSEGWQDVASDSDGDISMSDSDEDEEAKAERVKRKAARKSGDKAAKRGGRPTNTEAPLYSDEEEIDDDEKKRKTVRKDRAIFRKERLAMQSSRREKSVAAVDTTASSAPADEDMDAEDEEEEENDVEMDTKSVVSVAAPSVAGTDVSEIKKLSLLAQTKILTPADFALLNDLKIKAAQATADKGGGSAAKRKLAVLEAERKNRDTDQSAFLTEESILGPRKKTKQDYEERMASIQKGREGREKFGSMKGKKKGDNPSSSTNREKARNKPIMMAVHSNKVVQKKKASLRDKQIKLRAAAEKQKKMKH</sequence>
<dbReference type="Proteomes" id="UP001243375">
    <property type="component" value="Unassembled WGS sequence"/>
</dbReference>
<proteinExistence type="predicted"/>
<keyword evidence="2" id="KW-1185">Reference proteome</keyword>
<gene>
    <name evidence="1" type="ORF">QFC22_002800</name>
</gene>
<evidence type="ECO:0000313" key="2">
    <source>
        <dbReference type="Proteomes" id="UP001243375"/>
    </source>
</evidence>
<accession>A0ACC2XA09</accession>
<evidence type="ECO:0000313" key="1">
    <source>
        <dbReference type="EMBL" id="KAJ9120865.1"/>
    </source>
</evidence>
<dbReference type="EMBL" id="JASBWU010000006">
    <property type="protein sequence ID" value="KAJ9120865.1"/>
    <property type="molecule type" value="Genomic_DNA"/>
</dbReference>
<organism evidence="1 2">
    <name type="scientific">Naganishia vaughanmartiniae</name>
    <dbReference type="NCBI Taxonomy" id="1424756"/>
    <lineage>
        <taxon>Eukaryota</taxon>
        <taxon>Fungi</taxon>
        <taxon>Dikarya</taxon>
        <taxon>Basidiomycota</taxon>
        <taxon>Agaricomycotina</taxon>
        <taxon>Tremellomycetes</taxon>
        <taxon>Filobasidiales</taxon>
        <taxon>Filobasidiaceae</taxon>
        <taxon>Naganishia</taxon>
    </lineage>
</organism>
<name>A0ACC2XA09_9TREE</name>
<comment type="caution">
    <text evidence="1">The sequence shown here is derived from an EMBL/GenBank/DDBJ whole genome shotgun (WGS) entry which is preliminary data.</text>
</comment>